<dbReference type="AlphaFoldDB" id="A0A7J4JI55"/>
<reference evidence="3" key="3">
    <citation type="submission" date="2021-05" db="EMBL/GenBank/DDBJ databases">
        <title>Protein family content uncovers lineage relationships and bacterial pathway maintenance mechanisms in DPANN archaea.</title>
        <authorList>
            <person name="Castelle C.J."/>
            <person name="Meheust R."/>
            <person name="Jaffe A.L."/>
            <person name="Seitz K."/>
            <person name="Gong X."/>
            <person name="Baker B.J."/>
            <person name="Banfield J.F."/>
        </authorList>
    </citation>
    <scope>NUCLEOTIDE SEQUENCE</scope>
    <source>
        <strain evidence="3">RIFCSPLOWO2_01_FULL_58_19</strain>
    </source>
</reference>
<dbReference type="Proteomes" id="UP000564964">
    <property type="component" value="Unassembled WGS sequence"/>
</dbReference>
<dbReference type="Proteomes" id="UP000678237">
    <property type="component" value="Unassembled WGS sequence"/>
</dbReference>
<evidence type="ECO:0000313" key="2">
    <source>
        <dbReference type="EMBL" id="HIH16085.1"/>
    </source>
</evidence>
<accession>A0A7J4JI55</accession>
<dbReference type="Pfam" id="PF09341">
    <property type="entry name" value="Pcc1"/>
    <property type="match status" value="1"/>
</dbReference>
<dbReference type="InterPro" id="IPR015419">
    <property type="entry name" value="CTAG/Pcc1"/>
</dbReference>
<dbReference type="Gene3D" id="3.30.310.50">
    <property type="entry name" value="Alpha-D-phosphohexomutase, C-terminal domain"/>
    <property type="match status" value="1"/>
</dbReference>
<proteinExistence type="inferred from homology"/>
<evidence type="ECO:0000256" key="1">
    <source>
        <dbReference type="ARBA" id="ARBA00007073"/>
    </source>
</evidence>
<dbReference type="EMBL" id="JAGVWE010000002">
    <property type="protein sequence ID" value="MBS3062318.1"/>
    <property type="molecule type" value="Genomic_DNA"/>
</dbReference>
<comment type="similarity">
    <text evidence="1">Belongs to the CTAG/PCC1 family.</text>
</comment>
<reference evidence="4" key="1">
    <citation type="journal article" date="2020" name="bioRxiv">
        <title>A rank-normalized archaeal taxonomy based on genome phylogeny resolves widespread incomplete and uneven classifications.</title>
        <authorList>
            <person name="Rinke C."/>
            <person name="Chuvochina M."/>
            <person name="Mussig A.J."/>
            <person name="Chaumeil P.-A."/>
            <person name="Waite D.W."/>
            <person name="Whitman W.B."/>
            <person name="Parks D.H."/>
            <person name="Hugenholtz P."/>
        </authorList>
    </citation>
    <scope>NUCLEOTIDE SEQUENCE [LARGE SCALE GENOMIC DNA]</scope>
</reference>
<reference evidence="3" key="2">
    <citation type="submission" date="2021-03" db="EMBL/GenBank/DDBJ databases">
        <authorList>
            <person name="Jaffe A."/>
        </authorList>
    </citation>
    <scope>NUCLEOTIDE SEQUENCE</scope>
    <source>
        <strain evidence="3">RIFCSPLOWO2_01_FULL_58_19</strain>
    </source>
</reference>
<comment type="caution">
    <text evidence="2">The sequence shown here is derived from an EMBL/GenBank/DDBJ whole genome shotgun (WGS) entry which is preliminary data.</text>
</comment>
<dbReference type="EMBL" id="DUGH01000037">
    <property type="protein sequence ID" value="HIH16085.1"/>
    <property type="molecule type" value="Genomic_DNA"/>
</dbReference>
<gene>
    <name evidence="2" type="ORF">HA252_01635</name>
    <name evidence="3" type="ORF">J4203_00455</name>
</gene>
<dbReference type="NCBIfam" id="NF011470">
    <property type="entry name" value="PRK14887.1"/>
    <property type="match status" value="1"/>
</dbReference>
<protein>
    <submittedName>
        <fullName evidence="3">CTAG/PCC1 family protein</fullName>
    </submittedName>
</protein>
<name>A0A7J4JI55_9ARCH</name>
<evidence type="ECO:0000313" key="4">
    <source>
        <dbReference type="Proteomes" id="UP000564964"/>
    </source>
</evidence>
<evidence type="ECO:0000313" key="3">
    <source>
        <dbReference type="EMBL" id="MBS3062318.1"/>
    </source>
</evidence>
<organism evidence="2 4">
    <name type="scientific">Candidatus Iainarchaeum sp</name>
    <dbReference type="NCBI Taxonomy" id="3101447"/>
    <lineage>
        <taxon>Archaea</taxon>
        <taxon>Candidatus Iainarchaeota</taxon>
        <taxon>Candidatus Iainarchaeia</taxon>
        <taxon>Candidatus Iainarchaeales</taxon>
        <taxon>Candidatus Iainarchaeaceae</taxon>
        <taxon>Candidatus Iainarchaeum</taxon>
    </lineage>
</organism>
<sequence>MKDEFRLELALEFPSRELAETAFKALKPEIGASHEKRSRTDVKVNKNILSLRVTAGDATALKASANSYLKSIELVSRIALQGGNFDG</sequence>